<dbReference type="Pfam" id="PF00689">
    <property type="entry name" value="Cation_ATPase_C"/>
    <property type="match status" value="2"/>
</dbReference>
<comment type="subcellular location">
    <subcellularLocation>
        <location evidence="1">Cell membrane</location>
        <topology evidence="1">Multi-pass membrane protein</topology>
    </subcellularLocation>
</comment>
<keyword evidence="4" id="KW-1003">Cell membrane</keyword>
<comment type="function">
    <text evidence="18">This is the catalytic component of the active enzyme, which catalyzes the hydrolysis of ATP coupled with the exchange of sodium and potassium ions across the plasma membrane. This action creates the electrochemical gradient of sodium and potassium ions, providing the energy for active transport of various nutrients.</text>
</comment>
<evidence type="ECO:0000256" key="2">
    <source>
        <dbReference type="ARBA" id="ARBA00006934"/>
    </source>
</evidence>
<dbReference type="Gene3D" id="1.20.1110.10">
    <property type="entry name" value="Calcium-transporting ATPase, transmembrane domain"/>
    <property type="match status" value="3"/>
</dbReference>
<evidence type="ECO:0000256" key="5">
    <source>
        <dbReference type="ARBA" id="ARBA00022538"/>
    </source>
</evidence>
<dbReference type="InterPro" id="IPR018303">
    <property type="entry name" value="ATPase_P-typ_P_site"/>
</dbReference>
<keyword evidence="11" id="KW-0630">Potassium</keyword>
<dbReference type="NCBIfam" id="TIGR01106">
    <property type="entry name" value="ATPase-IIC_X-K"/>
    <property type="match status" value="1"/>
</dbReference>
<dbReference type="InterPro" id="IPR036412">
    <property type="entry name" value="HAD-like_sf"/>
</dbReference>
<dbReference type="SFLD" id="SFLDF00027">
    <property type="entry name" value="p-type_atpase"/>
    <property type="match status" value="1"/>
</dbReference>
<dbReference type="SUPFAM" id="SSF81653">
    <property type="entry name" value="Calcium ATPase, transduction domain A"/>
    <property type="match status" value="1"/>
</dbReference>
<dbReference type="Gene3D" id="2.70.150.10">
    <property type="entry name" value="Calcium-transporting ATPase, cytoplasmic transduction domain A"/>
    <property type="match status" value="1"/>
</dbReference>
<dbReference type="SFLD" id="SFLDS00003">
    <property type="entry name" value="Haloacid_Dehalogenase"/>
    <property type="match status" value="1"/>
</dbReference>
<dbReference type="FunFam" id="3.40.50.1000:FF:000004">
    <property type="entry name" value="Sodium/potassium-transporting ATPase subunit alpha"/>
    <property type="match status" value="1"/>
</dbReference>
<dbReference type="GO" id="GO:0005886">
    <property type="term" value="C:plasma membrane"/>
    <property type="evidence" value="ECO:0007669"/>
    <property type="project" value="UniProtKB-SubCell"/>
</dbReference>
<dbReference type="OrthoDB" id="158672at2759"/>
<dbReference type="GO" id="GO:0006883">
    <property type="term" value="P:intracellular sodium ion homeostasis"/>
    <property type="evidence" value="ECO:0007669"/>
    <property type="project" value="TreeGrafter"/>
</dbReference>
<feature type="transmembrane region" description="Helical" evidence="22">
    <location>
        <begin position="342"/>
        <end position="361"/>
    </location>
</feature>
<keyword evidence="9" id="KW-0547">Nucleotide-binding</keyword>
<keyword evidence="5" id="KW-0633">Potassium transport</keyword>
<evidence type="ECO:0000313" key="24">
    <source>
        <dbReference type="EMBL" id="KOC59743.1"/>
    </source>
</evidence>
<dbReference type="PROSITE" id="PS00154">
    <property type="entry name" value="ATPASE_E1_E2"/>
    <property type="match status" value="1"/>
</dbReference>
<dbReference type="GO" id="GO:0016887">
    <property type="term" value="F:ATP hydrolysis activity"/>
    <property type="evidence" value="ECO:0007669"/>
    <property type="project" value="InterPro"/>
</dbReference>
<dbReference type="SMART" id="SM00831">
    <property type="entry name" value="Cation_ATPase_N"/>
    <property type="match status" value="1"/>
</dbReference>
<keyword evidence="25" id="KW-1185">Reference proteome</keyword>
<dbReference type="InterPro" id="IPR044492">
    <property type="entry name" value="P_typ_ATPase_HD_dom"/>
</dbReference>
<dbReference type="GO" id="GO:0036376">
    <property type="term" value="P:sodium ion export across plasma membrane"/>
    <property type="evidence" value="ECO:0007669"/>
    <property type="project" value="TreeGrafter"/>
</dbReference>
<evidence type="ECO:0000256" key="13">
    <source>
        <dbReference type="ARBA" id="ARBA00022989"/>
    </source>
</evidence>
<keyword evidence="13 22" id="KW-1133">Transmembrane helix</keyword>
<dbReference type="NCBIfam" id="TIGR01494">
    <property type="entry name" value="ATPase_P-type"/>
    <property type="match status" value="2"/>
</dbReference>
<evidence type="ECO:0000256" key="18">
    <source>
        <dbReference type="ARBA" id="ARBA00037422"/>
    </source>
</evidence>
<keyword evidence="10" id="KW-0067">ATP-binding</keyword>
<evidence type="ECO:0000313" key="25">
    <source>
        <dbReference type="Proteomes" id="UP000053825"/>
    </source>
</evidence>
<evidence type="ECO:0000256" key="4">
    <source>
        <dbReference type="ARBA" id="ARBA00022475"/>
    </source>
</evidence>
<feature type="transmembrane region" description="Helical" evidence="22">
    <location>
        <begin position="1208"/>
        <end position="1226"/>
    </location>
</feature>
<feature type="region of interest" description="Disordered" evidence="21">
    <location>
        <begin position="427"/>
        <end position="446"/>
    </location>
</feature>
<dbReference type="CDD" id="cd02608">
    <property type="entry name" value="P-type_ATPase_Na-K_like"/>
    <property type="match status" value="1"/>
</dbReference>
<dbReference type="FunFam" id="1.20.1110.10:FF:000095">
    <property type="entry name" value="Sodium/potassium-transporting ATPase subunit alpha-1"/>
    <property type="match status" value="3"/>
</dbReference>
<comment type="similarity">
    <text evidence="2">Belongs to the cation transport ATPase (P-type) (TC 3.A.3) family. Type IIC subfamily.</text>
</comment>
<keyword evidence="8 22" id="KW-0812">Transmembrane</keyword>
<dbReference type="Pfam" id="PF00690">
    <property type="entry name" value="Cation_ATPase_N"/>
    <property type="match status" value="1"/>
</dbReference>
<sequence>MTKILQTKHRDIVNFYELPYLGRVWQLLGMPNLGVRSATLIWATCGNCSPTPPNLVILLYQVKKYRERDVWNICTSCEVGKDFRNDRIVWAGIGIMGVRDDEDGYWMDTVVFDQVVHLFTSPLVPEDPPRTSKVIQRAGMKDWFGLVKKYRERDVWNICTSCEVGKDFRNDRIVWAGIGIMGVRDDEDGYWMDTVVFDQVVHLFTSPLVPEDPPRTSKVIQRAGMKDWFGLSRRKNPKRRTDNLEDLKQELDIDFHKITPEELYQRFQTHPENGLSHAKAKENLERDGPNALTPPKQTPEWVKFCKNLFGGFALLLWIGAILCFIAYSIQASTSEVANDDNLFLGIVLAAVVIVTGIFSYYQESKSSKIMESFKNMVPQYATVIREGEKLMLKAEDLVLGDVVEVKFGDRIPADVRIIESRGFKVDNSSLTGESEPQSRSPEFTNENPLETKNLAFFSTNAVEGTAKGVVICCGDQTVMGRIAGLASGLDTGETPIAKEIHHFIHLITGVAVFLGVTFFVIAFILGYHWLDAVIFLIGIIVANVPEGLLATVTVCLTLTAKRMASKNCLVKNLEAVETLGSTSTICSDKTGTLTQNRMTVAHMWFDNQIIEADTTEDQSGLQYDRTSPGFKALAKIATLCNRAEFKHGQEDVAILKREVNGDASESALLKCMELALGDVMGYRKRNKKVCEIPFNSTNKYQVSIHESDNPDDPRYLLVMKGAPERILDRCSTIFIGGKEKVLDEEMKEAFNNAYLELGGLGERVLGFCDFILPSDKFPIGFKFNSDDPNFPTEGLRFVGLMSMIDPPRAAVPDAVAKCRSAGIKVIMVTGDHPITAKAIAKSVGIISEGNETVEDIAQRLNIPVSEVNPREAKAAVIHGTELRELNSDQLDEILRYHTEIVFARTSPQQKLIIVEGCQRMGAIVAVTGDGVNDSPALKKADIGVAMGIAGSDVSKQAADMILLDDNFASIVTGVEEGRLIFDNLKKSIAYTLTSNIPEISPFLAFILCDIPLPLGTVTILCIDLGTDMVPAISLAYEEAESDIMKRHPRNPFTDKLVNESGGWQVPAISLAYEAPESDIMKRQPRDPYRDNLVNRSTDLAVSLPPTIRSTAFQRHTRDTHAAASFYKTVYTCVSHSRCTTYVLISMAYGQIGMIQAAAGFFVYFVIMAENGFLPLHLFGIRKQWDSKAINDLRDSYGQEWTYRDRKTLEFTCHTAFFVSIVIVQWADLIVCKTRRNSIIHQGMRNWALNFGLVFETALAAFLSYTPGMDKGLRMFPLKFVWWLPAIPFMFAIFIYDETRRFYLRRNPGGWLEQETYY</sequence>
<keyword evidence="17" id="KW-0739">Sodium transport</keyword>
<keyword evidence="14" id="KW-0915">Sodium</keyword>
<dbReference type="EMBL" id="KQ414894">
    <property type="protein sequence ID" value="KOC59743.1"/>
    <property type="molecule type" value="Genomic_DNA"/>
</dbReference>
<keyword evidence="6" id="KW-0597">Phosphoprotein</keyword>
<dbReference type="InterPro" id="IPR059000">
    <property type="entry name" value="ATPase_P-type_domA"/>
</dbReference>
<evidence type="ECO:0000256" key="7">
    <source>
        <dbReference type="ARBA" id="ARBA00022607"/>
    </source>
</evidence>
<evidence type="ECO:0000256" key="1">
    <source>
        <dbReference type="ARBA" id="ARBA00004651"/>
    </source>
</evidence>
<evidence type="ECO:0000256" key="14">
    <source>
        <dbReference type="ARBA" id="ARBA00023053"/>
    </source>
</evidence>
<dbReference type="InterPro" id="IPR023214">
    <property type="entry name" value="HAD_sf"/>
</dbReference>
<dbReference type="GO" id="GO:1990573">
    <property type="term" value="P:potassium ion import across plasma membrane"/>
    <property type="evidence" value="ECO:0007669"/>
    <property type="project" value="TreeGrafter"/>
</dbReference>
<dbReference type="InterPro" id="IPR006068">
    <property type="entry name" value="ATPase_P-typ_cation-transptr_C"/>
</dbReference>
<accession>A0A0L7QM72</accession>
<feature type="transmembrane region" description="Helical" evidence="22">
    <location>
        <begin position="1246"/>
        <end position="1267"/>
    </location>
</feature>
<feature type="transmembrane region" description="Helical" evidence="22">
    <location>
        <begin position="1279"/>
        <end position="1295"/>
    </location>
</feature>
<comment type="subunit">
    <text evidence="19">The sodium/potassium-transporting ATPase is composed of a catalytic alpha subunit, an auxiliary non-catalytic beta subunit and an additional regulatory subunit.</text>
</comment>
<reference evidence="24 25" key="1">
    <citation type="submission" date="2015-07" db="EMBL/GenBank/DDBJ databases">
        <title>The genome of Habropoda laboriosa.</title>
        <authorList>
            <person name="Pan H."/>
            <person name="Kapheim K."/>
        </authorList>
    </citation>
    <scope>NUCLEOTIDE SEQUENCE [LARGE SCALE GENOMIC DNA]</scope>
    <source>
        <strain evidence="24">0110345459</strain>
    </source>
</reference>
<evidence type="ECO:0000256" key="21">
    <source>
        <dbReference type="SAM" id="MobiDB-lite"/>
    </source>
</evidence>
<dbReference type="SFLD" id="SFLDG00002">
    <property type="entry name" value="C1.7:_P-type_atpase_like"/>
    <property type="match status" value="1"/>
</dbReference>
<dbReference type="FunFam" id="3.40.1110.10:FF:000001">
    <property type="entry name" value="Sodium/potassium-transporting ATPase subunit alpha"/>
    <property type="match status" value="1"/>
</dbReference>
<dbReference type="InterPro" id="IPR001757">
    <property type="entry name" value="P_typ_ATPase"/>
</dbReference>
<evidence type="ECO:0000256" key="19">
    <source>
        <dbReference type="ARBA" id="ARBA00038795"/>
    </source>
</evidence>
<dbReference type="GO" id="GO:1902600">
    <property type="term" value="P:proton transmembrane transport"/>
    <property type="evidence" value="ECO:0007669"/>
    <property type="project" value="TreeGrafter"/>
</dbReference>
<evidence type="ECO:0000256" key="12">
    <source>
        <dbReference type="ARBA" id="ARBA00022967"/>
    </source>
</evidence>
<feature type="transmembrane region" description="Helical" evidence="22">
    <location>
        <begin position="1141"/>
        <end position="1166"/>
    </location>
</feature>
<dbReference type="Pfam" id="PF13246">
    <property type="entry name" value="Cation_ATPase"/>
    <property type="match status" value="1"/>
</dbReference>
<evidence type="ECO:0000256" key="6">
    <source>
        <dbReference type="ARBA" id="ARBA00022553"/>
    </source>
</evidence>
<keyword evidence="12" id="KW-1278">Translocase</keyword>
<dbReference type="SUPFAM" id="SSF81665">
    <property type="entry name" value="Calcium ATPase, transmembrane domain M"/>
    <property type="match status" value="2"/>
</dbReference>
<keyword evidence="16 22" id="KW-0472">Membrane</keyword>
<evidence type="ECO:0000256" key="16">
    <source>
        <dbReference type="ARBA" id="ARBA00023136"/>
    </source>
</evidence>
<feature type="domain" description="Cation-transporting P-type ATPase N-terminal" evidence="23">
    <location>
        <begin position="254"/>
        <end position="328"/>
    </location>
</feature>
<name>A0A0L7QM72_9HYME</name>
<dbReference type="InterPro" id="IPR008250">
    <property type="entry name" value="ATPase_P-typ_transduc_dom_A_sf"/>
</dbReference>
<dbReference type="PRINTS" id="PR00121">
    <property type="entry name" value="NAKATPASE"/>
</dbReference>
<evidence type="ECO:0000256" key="11">
    <source>
        <dbReference type="ARBA" id="ARBA00022958"/>
    </source>
</evidence>
<dbReference type="EC" id="7.2.2.13" evidence="20"/>
<evidence type="ECO:0000259" key="23">
    <source>
        <dbReference type="SMART" id="SM00831"/>
    </source>
</evidence>
<evidence type="ECO:0000256" key="9">
    <source>
        <dbReference type="ARBA" id="ARBA00022741"/>
    </source>
</evidence>
<dbReference type="Pfam" id="PF00122">
    <property type="entry name" value="E1-E2_ATPase"/>
    <property type="match status" value="1"/>
</dbReference>
<evidence type="ECO:0000256" key="10">
    <source>
        <dbReference type="ARBA" id="ARBA00022840"/>
    </source>
</evidence>
<dbReference type="STRING" id="597456.A0A0L7QM72"/>
<keyword evidence="3" id="KW-0813">Transport</keyword>
<dbReference type="FunFam" id="2.70.150.10:FF:000003">
    <property type="entry name" value="Sodium/potassium-transporting ATPase subunit alpha"/>
    <property type="match status" value="1"/>
</dbReference>
<evidence type="ECO:0000256" key="22">
    <source>
        <dbReference type="SAM" id="Phobius"/>
    </source>
</evidence>
<gene>
    <name evidence="24" type="ORF">WH47_09724</name>
</gene>
<keyword evidence="7" id="KW-0740">Sodium/potassium transport</keyword>
<proteinExistence type="inferred from homology"/>
<dbReference type="SUPFAM" id="SSF56784">
    <property type="entry name" value="HAD-like"/>
    <property type="match status" value="1"/>
</dbReference>
<dbReference type="PANTHER" id="PTHR43294:SF13">
    <property type="entry name" value="SODIUM_POTASSIUM-TRANSPORTING ATPASE SUBUNIT ALPHA"/>
    <property type="match status" value="1"/>
</dbReference>
<evidence type="ECO:0000256" key="3">
    <source>
        <dbReference type="ARBA" id="ARBA00022448"/>
    </source>
</evidence>
<feature type="transmembrane region" description="Helical" evidence="22">
    <location>
        <begin position="308"/>
        <end position="330"/>
    </location>
</feature>
<dbReference type="GO" id="GO:0005391">
    <property type="term" value="F:P-type sodium:potassium-exchanging transporter activity"/>
    <property type="evidence" value="ECO:0007669"/>
    <property type="project" value="UniProtKB-EC"/>
</dbReference>
<dbReference type="PRINTS" id="PR00119">
    <property type="entry name" value="CATATPASE"/>
</dbReference>
<dbReference type="Proteomes" id="UP000053825">
    <property type="component" value="Unassembled WGS sequence"/>
</dbReference>
<dbReference type="InterPro" id="IPR004014">
    <property type="entry name" value="ATPase_P-typ_cation-transptr_N"/>
</dbReference>
<dbReference type="GO" id="GO:0030007">
    <property type="term" value="P:intracellular potassium ion homeostasis"/>
    <property type="evidence" value="ECO:0007669"/>
    <property type="project" value="TreeGrafter"/>
</dbReference>
<dbReference type="InterPro" id="IPR005775">
    <property type="entry name" value="P-type_ATPase_IIC"/>
</dbReference>
<organism evidence="24 25">
    <name type="scientific">Habropoda laboriosa</name>
    <dbReference type="NCBI Taxonomy" id="597456"/>
    <lineage>
        <taxon>Eukaryota</taxon>
        <taxon>Metazoa</taxon>
        <taxon>Ecdysozoa</taxon>
        <taxon>Arthropoda</taxon>
        <taxon>Hexapoda</taxon>
        <taxon>Insecta</taxon>
        <taxon>Pterygota</taxon>
        <taxon>Neoptera</taxon>
        <taxon>Endopterygota</taxon>
        <taxon>Hymenoptera</taxon>
        <taxon>Apocrita</taxon>
        <taxon>Aculeata</taxon>
        <taxon>Apoidea</taxon>
        <taxon>Anthophila</taxon>
        <taxon>Apidae</taxon>
        <taxon>Habropoda</taxon>
    </lineage>
</organism>
<evidence type="ECO:0000256" key="17">
    <source>
        <dbReference type="ARBA" id="ARBA00023201"/>
    </source>
</evidence>
<evidence type="ECO:0000256" key="8">
    <source>
        <dbReference type="ARBA" id="ARBA00022692"/>
    </source>
</evidence>
<feature type="transmembrane region" description="Helical" evidence="22">
    <location>
        <begin position="503"/>
        <end position="527"/>
    </location>
</feature>
<keyword evidence="15" id="KW-0406">Ion transport</keyword>
<dbReference type="InterPro" id="IPR023299">
    <property type="entry name" value="ATPase_P-typ_cyto_dom_N"/>
</dbReference>
<dbReference type="InterPro" id="IPR050510">
    <property type="entry name" value="Cation_transp_ATPase_P-type"/>
</dbReference>
<feature type="transmembrane region" description="Helical" evidence="22">
    <location>
        <begin position="533"/>
        <end position="556"/>
    </location>
</feature>
<dbReference type="Gene3D" id="3.40.50.1000">
    <property type="entry name" value="HAD superfamily/HAD-like"/>
    <property type="match status" value="1"/>
</dbReference>
<protein>
    <recommendedName>
        <fullName evidence="20">Na(+)/K(+)-exchanging ATPase</fullName>
        <ecNumber evidence="20">7.2.2.13</ecNumber>
    </recommendedName>
</protein>
<dbReference type="GO" id="GO:0005524">
    <property type="term" value="F:ATP binding"/>
    <property type="evidence" value="ECO:0007669"/>
    <property type="project" value="UniProtKB-KW"/>
</dbReference>
<evidence type="ECO:0000256" key="20">
    <source>
        <dbReference type="ARBA" id="ARBA00039096"/>
    </source>
</evidence>
<evidence type="ECO:0000256" key="15">
    <source>
        <dbReference type="ARBA" id="ARBA00023065"/>
    </source>
</evidence>
<dbReference type="Gene3D" id="3.40.1110.10">
    <property type="entry name" value="Calcium-transporting ATPase, cytoplasmic domain N"/>
    <property type="match status" value="1"/>
</dbReference>
<dbReference type="SUPFAM" id="SSF81660">
    <property type="entry name" value="Metal cation-transporting ATPase, ATP-binding domain N"/>
    <property type="match status" value="1"/>
</dbReference>
<dbReference type="PANTHER" id="PTHR43294">
    <property type="entry name" value="SODIUM/POTASSIUM-TRANSPORTING ATPASE SUBUNIT ALPHA"/>
    <property type="match status" value="1"/>
</dbReference>
<dbReference type="InterPro" id="IPR023298">
    <property type="entry name" value="ATPase_P-typ_TM_dom_sf"/>
</dbReference>